<proteinExistence type="predicted"/>
<keyword evidence="1" id="KW-0812">Transmembrane</keyword>
<reference evidence="3" key="1">
    <citation type="journal article" date="2017" name="Nat. Commun.">
        <title>The North American bullfrog draft genome provides insight into hormonal regulation of long noncoding RNA.</title>
        <authorList>
            <person name="Hammond S.A."/>
            <person name="Warren R.L."/>
            <person name="Vandervalk B.P."/>
            <person name="Kucuk E."/>
            <person name="Khan H."/>
            <person name="Gibb E.A."/>
            <person name="Pandoh P."/>
            <person name="Kirk H."/>
            <person name="Zhao Y."/>
            <person name="Jones M."/>
            <person name="Mungall A.J."/>
            <person name="Coope R."/>
            <person name="Pleasance S."/>
            <person name="Moore R.A."/>
            <person name="Holt R.A."/>
            <person name="Round J.M."/>
            <person name="Ohora S."/>
            <person name="Walle B.V."/>
            <person name="Veldhoen N."/>
            <person name="Helbing C.C."/>
            <person name="Birol I."/>
        </authorList>
    </citation>
    <scope>NUCLEOTIDE SEQUENCE [LARGE SCALE GENOMIC DNA]</scope>
</reference>
<protein>
    <submittedName>
        <fullName evidence="2">Uncharacterized protein</fullName>
    </submittedName>
</protein>
<organism evidence="2 3">
    <name type="scientific">Aquarana catesbeiana</name>
    <name type="common">American bullfrog</name>
    <name type="synonym">Rana catesbeiana</name>
    <dbReference type="NCBI Taxonomy" id="8400"/>
    <lineage>
        <taxon>Eukaryota</taxon>
        <taxon>Metazoa</taxon>
        <taxon>Chordata</taxon>
        <taxon>Craniata</taxon>
        <taxon>Vertebrata</taxon>
        <taxon>Euteleostomi</taxon>
        <taxon>Amphibia</taxon>
        <taxon>Batrachia</taxon>
        <taxon>Anura</taxon>
        <taxon>Neobatrachia</taxon>
        <taxon>Ranoidea</taxon>
        <taxon>Ranidae</taxon>
        <taxon>Aquarana</taxon>
    </lineage>
</organism>
<evidence type="ECO:0000256" key="1">
    <source>
        <dbReference type="SAM" id="Phobius"/>
    </source>
</evidence>
<keyword evidence="1" id="KW-0472">Membrane</keyword>
<evidence type="ECO:0000313" key="2">
    <source>
        <dbReference type="EMBL" id="PIO29633.1"/>
    </source>
</evidence>
<dbReference type="EMBL" id="KV936668">
    <property type="protein sequence ID" value="PIO29633.1"/>
    <property type="molecule type" value="Genomic_DNA"/>
</dbReference>
<sequence length="116" mass="12846">MTLCSTLALCGVGHLLQPRCILKKNMLNFLFPFLYGLELGPHIQSWSCANVSAALGISVLESTSCSMCIAIHGILRTFCPVPIMSSAILSFYVFILTYCRSVRRIVENDVCDQIQK</sequence>
<gene>
    <name evidence="2" type="ORF">AB205_0180660</name>
</gene>
<feature type="transmembrane region" description="Helical" evidence="1">
    <location>
        <begin position="81"/>
        <end position="99"/>
    </location>
</feature>
<keyword evidence="1" id="KW-1133">Transmembrane helix</keyword>
<dbReference type="Proteomes" id="UP000228934">
    <property type="component" value="Unassembled WGS sequence"/>
</dbReference>
<keyword evidence="3" id="KW-1185">Reference proteome</keyword>
<name>A0A2G9RQZ9_AQUCT</name>
<accession>A0A2G9RQZ9</accession>
<evidence type="ECO:0000313" key="3">
    <source>
        <dbReference type="Proteomes" id="UP000228934"/>
    </source>
</evidence>
<dbReference type="AlphaFoldDB" id="A0A2G9RQZ9"/>